<gene>
    <name evidence="3" type="ORF">FIA58_019055</name>
</gene>
<evidence type="ECO:0000256" key="1">
    <source>
        <dbReference type="SAM" id="SignalP"/>
    </source>
</evidence>
<feature type="domain" description="IPT/TIG" evidence="2">
    <location>
        <begin position="127"/>
        <end position="188"/>
    </location>
</feature>
<organism evidence="3 4">
    <name type="scientific">Flavobacterium jejuense</name>
    <dbReference type="NCBI Taxonomy" id="1544455"/>
    <lineage>
        <taxon>Bacteria</taxon>
        <taxon>Pseudomonadati</taxon>
        <taxon>Bacteroidota</taxon>
        <taxon>Flavobacteriia</taxon>
        <taxon>Flavobacteriales</taxon>
        <taxon>Flavobacteriaceae</taxon>
        <taxon>Flavobacterium</taxon>
    </lineage>
</organism>
<name>A0ABX0IY73_9FLAO</name>
<dbReference type="Gene3D" id="2.60.40.10">
    <property type="entry name" value="Immunoglobulins"/>
    <property type="match status" value="2"/>
</dbReference>
<dbReference type="Pfam" id="PF01833">
    <property type="entry name" value="TIG"/>
    <property type="match status" value="1"/>
</dbReference>
<dbReference type="InterPro" id="IPR002909">
    <property type="entry name" value="IPT_dom"/>
</dbReference>
<dbReference type="PROSITE" id="PS51257">
    <property type="entry name" value="PROKAR_LIPOPROTEIN"/>
    <property type="match status" value="1"/>
</dbReference>
<dbReference type="RefSeq" id="WP_140964294.1">
    <property type="nucleotide sequence ID" value="NZ_VEVQ02000018.1"/>
</dbReference>
<feature type="chain" id="PRO_5046953983" description="IPT/TIG domain-containing protein" evidence="1">
    <location>
        <begin position="24"/>
        <end position="338"/>
    </location>
</feature>
<accession>A0ABX0IY73</accession>
<evidence type="ECO:0000259" key="2">
    <source>
        <dbReference type="Pfam" id="PF01833"/>
    </source>
</evidence>
<comment type="caution">
    <text evidence="3">The sequence shown here is derived from an EMBL/GenBank/DDBJ whole genome shotgun (WGS) entry which is preliminary data.</text>
</comment>
<sequence>MKNFKFKLLILVFSLTVITSCSNDDTNNGKNPPIINNVSQADDPDLQPITQGYANNMYVIQGSGFSSTQKIYFNDVDTYFNPTLVTDSSIFVTIDVNTPYEGGSNKLIVVTKNGSVEYDFIVAPPAPIVQGFQPVNALEGEEVTIYGNYFLDPIITFDGNPATIVSSSLTEIVVVMPANSQHKYVEVETISGTTSWGTAVGTAIYDDSFYAPWTIEPWNNHEYVTDLSAAFQGTTFIKKEIAGYDNIQGNWEYDDQISEYTGIKFAVRSDTPGKLIFIFNGSNWGNTDFAVETTDEWTEFKFTWDQLSNPAAVQNISFQEFTGSTINYYFDNITYTID</sequence>
<reference evidence="4" key="1">
    <citation type="submission" date="2019-05" db="EMBL/GenBank/DDBJ databases">
        <title>Flavobacterium profundi sp. nov., isolated from a deep-sea seamount.</title>
        <authorList>
            <person name="Zhang D.-C."/>
        </authorList>
    </citation>
    <scope>NUCLEOTIDE SEQUENCE [LARGE SCALE GENOMIC DNA]</scope>
    <source>
        <strain evidence="4">EC11</strain>
    </source>
</reference>
<dbReference type="InterPro" id="IPR014756">
    <property type="entry name" value="Ig_E-set"/>
</dbReference>
<dbReference type="Proteomes" id="UP000817854">
    <property type="component" value="Unassembled WGS sequence"/>
</dbReference>
<dbReference type="Gene3D" id="2.60.120.430">
    <property type="entry name" value="Galactose-binding lectin"/>
    <property type="match status" value="1"/>
</dbReference>
<feature type="signal peptide" evidence="1">
    <location>
        <begin position="1"/>
        <end position="23"/>
    </location>
</feature>
<dbReference type="EMBL" id="VEVQ02000018">
    <property type="protein sequence ID" value="NHN27784.1"/>
    <property type="molecule type" value="Genomic_DNA"/>
</dbReference>
<keyword evidence="1" id="KW-0732">Signal</keyword>
<reference evidence="3 4" key="3">
    <citation type="submission" date="2020-02" db="EMBL/GenBank/DDBJ databases">
        <title>Flavobacterium profundi sp. nov., isolated from a deep-sea seamount.</title>
        <authorList>
            <person name="Zhang D.-C."/>
        </authorList>
    </citation>
    <scope>NUCLEOTIDE SEQUENCE [LARGE SCALE GENOMIC DNA]</scope>
    <source>
        <strain evidence="3 4">EC11</strain>
    </source>
</reference>
<evidence type="ECO:0000313" key="4">
    <source>
        <dbReference type="Proteomes" id="UP000817854"/>
    </source>
</evidence>
<evidence type="ECO:0000313" key="3">
    <source>
        <dbReference type="EMBL" id="NHN27784.1"/>
    </source>
</evidence>
<dbReference type="CDD" id="cd00102">
    <property type="entry name" value="IPT"/>
    <property type="match status" value="1"/>
</dbReference>
<dbReference type="SUPFAM" id="SSF81296">
    <property type="entry name" value="E set domains"/>
    <property type="match status" value="1"/>
</dbReference>
<reference evidence="3 4" key="2">
    <citation type="submission" date="2019-05" db="EMBL/GenBank/DDBJ databases">
        <authorList>
            <person name="Lianzixin W."/>
        </authorList>
    </citation>
    <scope>NUCLEOTIDE SEQUENCE [LARGE SCALE GENOMIC DNA]</scope>
    <source>
        <strain evidence="3 4">EC11</strain>
    </source>
</reference>
<protein>
    <recommendedName>
        <fullName evidence="2">IPT/TIG domain-containing protein</fullName>
    </recommendedName>
</protein>
<keyword evidence="4" id="KW-1185">Reference proteome</keyword>
<proteinExistence type="predicted"/>
<dbReference type="InterPro" id="IPR013783">
    <property type="entry name" value="Ig-like_fold"/>
</dbReference>